<sequence length="225" mass="24976">MVLAGKSGGRGIFRVTADGEVLTKVKADDYSNLDQAPVSSGWIPVYLGTVQGLRFRDVDLDPEIPRDGIAVWPGFPFNHGETWSVGDDASLTWKWKDYAFESAFGHPELVDRYKTYRPNGGRIYLTETGHVWGNIDPDTVSTGRGPEIQQAVANWKETAEKEGNAATLRLVNRRLVATSQTDDPSDGLLPIHLGHLSHFDNGTVPRPVVDDQTYFKLVGQYEQVY</sequence>
<accession>A0A1H6JW47</accession>
<dbReference type="EMBL" id="FNWU01000026">
    <property type="protein sequence ID" value="SEH66822.1"/>
    <property type="molecule type" value="Genomic_DNA"/>
</dbReference>
<evidence type="ECO:0000313" key="2">
    <source>
        <dbReference type="Proteomes" id="UP000199215"/>
    </source>
</evidence>
<protein>
    <submittedName>
        <fullName evidence="1">Uncharacterized protein</fullName>
    </submittedName>
</protein>
<evidence type="ECO:0000313" key="1">
    <source>
        <dbReference type="EMBL" id="SEH66822.1"/>
    </source>
</evidence>
<organism evidence="1 2">
    <name type="scientific">Halopenitus malekzadehii</name>
    <dbReference type="NCBI Taxonomy" id="1267564"/>
    <lineage>
        <taxon>Archaea</taxon>
        <taxon>Methanobacteriati</taxon>
        <taxon>Methanobacteriota</taxon>
        <taxon>Stenosarchaea group</taxon>
        <taxon>Halobacteria</taxon>
        <taxon>Halobacteriales</taxon>
        <taxon>Haloferacaceae</taxon>
        <taxon>Halopenitus</taxon>
    </lineage>
</organism>
<dbReference type="STRING" id="1267564.SAMN05192561_1269"/>
<reference evidence="1 2" key="1">
    <citation type="submission" date="2016-10" db="EMBL/GenBank/DDBJ databases">
        <authorList>
            <person name="de Groot N.N."/>
        </authorList>
    </citation>
    <scope>NUCLEOTIDE SEQUENCE [LARGE SCALE GENOMIC DNA]</scope>
    <source>
        <strain evidence="1 2">IBRC-M10418</strain>
    </source>
</reference>
<proteinExistence type="predicted"/>
<name>A0A1H6JW47_9EURY</name>
<dbReference type="AlphaFoldDB" id="A0A1H6JW47"/>
<gene>
    <name evidence="1" type="ORF">SAMN05192561_1269</name>
</gene>
<dbReference type="Proteomes" id="UP000199215">
    <property type="component" value="Unassembled WGS sequence"/>
</dbReference>
<keyword evidence="2" id="KW-1185">Reference proteome</keyword>